<dbReference type="AlphaFoldDB" id="A0A7X5C0I0"/>
<evidence type="ECO:0000259" key="4">
    <source>
        <dbReference type="PROSITE" id="PS01124"/>
    </source>
</evidence>
<feature type="domain" description="HTH araC/xylS-type" evidence="4">
    <location>
        <begin position="177"/>
        <end position="275"/>
    </location>
</feature>
<comment type="caution">
    <text evidence="5">The sequence shown here is derived from an EMBL/GenBank/DDBJ whole genome shotgun (WGS) entry which is preliminary data.</text>
</comment>
<organism evidence="5 6">
    <name type="scientific">Paenibacillus sacheonensis</name>
    <dbReference type="NCBI Taxonomy" id="742054"/>
    <lineage>
        <taxon>Bacteria</taxon>
        <taxon>Bacillati</taxon>
        <taxon>Bacillota</taxon>
        <taxon>Bacilli</taxon>
        <taxon>Bacillales</taxon>
        <taxon>Paenibacillaceae</taxon>
        <taxon>Paenibacillus</taxon>
    </lineage>
</organism>
<evidence type="ECO:0000256" key="3">
    <source>
        <dbReference type="ARBA" id="ARBA00023163"/>
    </source>
</evidence>
<name>A0A7X5C0I0_9BACL</name>
<dbReference type="PANTHER" id="PTHR43280">
    <property type="entry name" value="ARAC-FAMILY TRANSCRIPTIONAL REGULATOR"/>
    <property type="match status" value="1"/>
</dbReference>
<dbReference type="SMART" id="SM00342">
    <property type="entry name" value="HTH_ARAC"/>
    <property type="match status" value="1"/>
</dbReference>
<evidence type="ECO:0000313" key="6">
    <source>
        <dbReference type="Proteomes" id="UP000558113"/>
    </source>
</evidence>
<dbReference type="InterPro" id="IPR003313">
    <property type="entry name" value="AraC-bd"/>
</dbReference>
<dbReference type="OrthoDB" id="9813413at2"/>
<evidence type="ECO:0000313" key="5">
    <source>
        <dbReference type="EMBL" id="NBC71747.1"/>
    </source>
</evidence>
<dbReference type="CDD" id="cd06986">
    <property type="entry name" value="cupin_MmsR-like_N"/>
    <property type="match status" value="1"/>
</dbReference>
<dbReference type="InterPro" id="IPR018060">
    <property type="entry name" value="HTH_AraC"/>
</dbReference>
<dbReference type="Pfam" id="PF02311">
    <property type="entry name" value="AraC_binding"/>
    <property type="match status" value="1"/>
</dbReference>
<dbReference type="Gene3D" id="2.60.120.280">
    <property type="entry name" value="Regulatory protein AraC"/>
    <property type="match status" value="1"/>
</dbReference>
<reference evidence="5 6" key="1">
    <citation type="submission" date="2020-01" db="EMBL/GenBank/DDBJ databases">
        <title>Paenibacillus soybeanensis sp. nov. isolated from the nodules of soybean (Glycine max(L.) Merr).</title>
        <authorList>
            <person name="Wang H."/>
        </authorList>
    </citation>
    <scope>NUCLEOTIDE SEQUENCE [LARGE SCALE GENOMIC DNA]</scope>
    <source>
        <strain evidence="5 6">DSM 23054</strain>
    </source>
</reference>
<evidence type="ECO:0000256" key="1">
    <source>
        <dbReference type="ARBA" id="ARBA00023015"/>
    </source>
</evidence>
<dbReference type="SUPFAM" id="SSF51215">
    <property type="entry name" value="Regulatory protein AraC"/>
    <property type="match status" value="1"/>
</dbReference>
<dbReference type="SUPFAM" id="SSF46689">
    <property type="entry name" value="Homeodomain-like"/>
    <property type="match status" value="2"/>
</dbReference>
<dbReference type="Gene3D" id="1.10.10.60">
    <property type="entry name" value="Homeodomain-like"/>
    <property type="match status" value="2"/>
</dbReference>
<evidence type="ECO:0000256" key="2">
    <source>
        <dbReference type="ARBA" id="ARBA00023125"/>
    </source>
</evidence>
<keyword evidence="6" id="KW-1185">Reference proteome</keyword>
<dbReference type="Proteomes" id="UP000558113">
    <property type="component" value="Unassembled WGS sequence"/>
</dbReference>
<dbReference type="Pfam" id="PF12833">
    <property type="entry name" value="HTH_18"/>
    <property type="match status" value="1"/>
</dbReference>
<protein>
    <submittedName>
        <fullName evidence="5">AraC family transcriptional regulator</fullName>
    </submittedName>
</protein>
<proteinExistence type="predicted"/>
<dbReference type="InterPro" id="IPR037923">
    <property type="entry name" value="HTH-like"/>
</dbReference>
<dbReference type="GO" id="GO:0043565">
    <property type="term" value="F:sequence-specific DNA binding"/>
    <property type="evidence" value="ECO:0007669"/>
    <property type="project" value="InterPro"/>
</dbReference>
<dbReference type="GO" id="GO:0003700">
    <property type="term" value="F:DNA-binding transcription factor activity"/>
    <property type="evidence" value="ECO:0007669"/>
    <property type="project" value="InterPro"/>
</dbReference>
<dbReference type="RefSeq" id="WP_161702017.1">
    <property type="nucleotide sequence ID" value="NZ_JAAAMU010000013.1"/>
</dbReference>
<accession>A0A7X5C0I0</accession>
<keyword evidence="1" id="KW-0805">Transcription regulation</keyword>
<dbReference type="PROSITE" id="PS01124">
    <property type="entry name" value="HTH_ARAC_FAMILY_2"/>
    <property type="match status" value="1"/>
</dbReference>
<keyword evidence="2" id="KW-0238">DNA-binding</keyword>
<keyword evidence="3" id="KW-0804">Transcription</keyword>
<dbReference type="InterPro" id="IPR009057">
    <property type="entry name" value="Homeodomain-like_sf"/>
</dbReference>
<gene>
    <name evidence="5" type="ORF">GT003_22345</name>
</gene>
<dbReference type="PANTHER" id="PTHR43280:SF30">
    <property type="entry name" value="MMSAB OPERON REGULATORY PROTEIN"/>
    <property type="match status" value="1"/>
</dbReference>
<sequence length="285" mass="32149">MKIEGFHIPSQISDLDLYYCGIETVVDSFTCGPFIRDKHLIHYVIKGKGFFECRGRRQPVQKGEIFAIYPGELTYYETDPSDPWTFCWFAFGGRRTKELLLRAGVSVEDPVRGIRDGSGIPDQISLMIDTLQTYPSRDLPASRIHGALYTIFAMLEVSHLASSPAFNSRTEAPDYTGKALKFLETHYQNPISIKNIADYVGLERTYFTKQFTKATGLSPQRYLIKYRIEQALRLLATTDMTVGQIGKSVGIPEMAYFSRLFKKVVGVAPKQHSLTVQADRTPAPV</sequence>
<dbReference type="EMBL" id="JAAAMU010000013">
    <property type="protein sequence ID" value="NBC71747.1"/>
    <property type="molecule type" value="Genomic_DNA"/>
</dbReference>